<evidence type="ECO:0000313" key="2">
    <source>
        <dbReference type="EMBL" id="MBB3100322.1"/>
    </source>
</evidence>
<evidence type="ECO:0000256" key="1">
    <source>
        <dbReference type="SAM" id="MobiDB-lite"/>
    </source>
</evidence>
<dbReference type="AlphaFoldDB" id="A0A7W5APZ8"/>
<feature type="region of interest" description="Disordered" evidence="1">
    <location>
        <begin position="1"/>
        <end position="20"/>
    </location>
</feature>
<dbReference type="EMBL" id="JACHXF010000024">
    <property type="protein sequence ID" value="MBB3100322.1"/>
    <property type="molecule type" value="Genomic_DNA"/>
</dbReference>
<reference evidence="2 3" key="1">
    <citation type="submission" date="2020-08" db="EMBL/GenBank/DDBJ databases">
        <title>Genomic Encyclopedia of Type Strains, Phase III (KMG-III): the genomes of soil and plant-associated and newly described type strains.</title>
        <authorList>
            <person name="Whitman W."/>
        </authorList>
    </citation>
    <scope>NUCLEOTIDE SEQUENCE [LARGE SCALE GENOMIC DNA]</scope>
    <source>
        <strain evidence="2 3">CECT 3287</strain>
    </source>
</reference>
<dbReference type="RefSeq" id="WP_183226373.1">
    <property type="nucleotide sequence ID" value="NZ_BMPW01000025.1"/>
</dbReference>
<keyword evidence="3" id="KW-1185">Reference proteome</keyword>
<feature type="compositionally biased region" description="Basic and acidic residues" evidence="1">
    <location>
        <begin position="1"/>
        <end position="14"/>
    </location>
</feature>
<name>A0A7W5APZ8_9ACTN</name>
<sequence>MDHNTEHHVPRIDDTATASTLHDRAEAVTVQDFNHPAPMITGITVGLSDRHTCERTDGTPARPAP</sequence>
<proteinExistence type="predicted"/>
<gene>
    <name evidence="2" type="ORF">FHR83_008044</name>
</gene>
<organism evidence="2 3">
    <name type="scientific">Actinoplanes campanulatus</name>
    <dbReference type="NCBI Taxonomy" id="113559"/>
    <lineage>
        <taxon>Bacteria</taxon>
        <taxon>Bacillati</taxon>
        <taxon>Actinomycetota</taxon>
        <taxon>Actinomycetes</taxon>
        <taxon>Micromonosporales</taxon>
        <taxon>Micromonosporaceae</taxon>
        <taxon>Actinoplanes</taxon>
    </lineage>
</organism>
<comment type="caution">
    <text evidence="2">The sequence shown here is derived from an EMBL/GenBank/DDBJ whole genome shotgun (WGS) entry which is preliminary data.</text>
</comment>
<evidence type="ECO:0000313" key="3">
    <source>
        <dbReference type="Proteomes" id="UP000590749"/>
    </source>
</evidence>
<accession>A0A7W5APZ8</accession>
<dbReference type="Proteomes" id="UP000590749">
    <property type="component" value="Unassembled WGS sequence"/>
</dbReference>
<protein>
    <submittedName>
        <fullName evidence="2">Uncharacterized protein</fullName>
    </submittedName>
</protein>